<dbReference type="Gene3D" id="3.40.50.1820">
    <property type="entry name" value="alpha/beta hydrolase"/>
    <property type="match status" value="1"/>
</dbReference>
<dbReference type="Pfam" id="PF02450">
    <property type="entry name" value="LCAT"/>
    <property type="match status" value="1"/>
</dbReference>
<dbReference type="Proteomes" id="UP000235584">
    <property type="component" value="Chromosome"/>
</dbReference>
<dbReference type="GO" id="GO:0006629">
    <property type="term" value="P:lipid metabolic process"/>
    <property type="evidence" value="ECO:0007669"/>
    <property type="project" value="InterPro"/>
</dbReference>
<dbReference type="GO" id="GO:0008374">
    <property type="term" value="F:O-acyltransferase activity"/>
    <property type="evidence" value="ECO:0007669"/>
    <property type="project" value="InterPro"/>
</dbReference>
<dbReference type="RefSeq" id="WP_102245379.1">
    <property type="nucleotide sequence ID" value="NZ_CP025704.1"/>
</dbReference>
<sequence length="356" mass="40673">MLKEERTGAVRWAKASNFLLSQKGLSQNIPGTKIGSFKKLVPAGILKNVVVVPRYWDVDSYGKTLSQLEIFTKENQIELATVDYDWRDDFVDCLKVIDQKIKSFNLQDSDELYVLCHSMGALLMSYYLRYGAQDVDHATENWEGLRHVKKAALIAPPLHGLMILFRDMETGTRLALNRKLLSNLDYSTFRSSYFFLPPKGEDVGMEKNGQRHSLGIHDIEKWQKNLWGPFKHARPDEQKAVREFVEKMMERSTKFHALLRAPVLVRPSVKIPLLHIRGLGHKTLEIATLYRSKDRLNYRFTKQGAVDGDGTVTAVSGASLAYFNVFDFNGIDSRLGHLDVLARPESQKIIQDFLKK</sequence>
<proteinExistence type="predicted"/>
<dbReference type="EMBL" id="CP025704">
    <property type="protein sequence ID" value="AUO00092.1"/>
    <property type="molecule type" value="Genomic_DNA"/>
</dbReference>
<evidence type="ECO:0008006" key="3">
    <source>
        <dbReference type="Google" id="ProtNLM"/>
    </source>
</evidence>
<protein>
    <recommendedName>
        <fullName evidence="3">Lecithin--cholesterol acyltransferase</fullName>
    </recommendedName>
</protein>
<dbReference type="SUPFAM" id="SSF53474">
    <property type="entry name" value="alpha/beta-Hydrolases"/>
    <property type="match status" value="1"/>
</dbReference>
<reference evidence="1 2" key="1">
    <citation type="submission" date="2018-01" db="EMBL/GenBank/DDBJ databases">
        <title>Complete genome sequence of Bacteriovorax stolpii DSM12778.</title>
        <authorList>
            <person name="Tang B."/>
            <person name="Chang J."/>
        </authorList>
    </citation>
    <scope>NUCLEOTIDE SEQUENCE [LARGE SCALE GENOMIC DNA]</scope>
    <source>
        <strain evidence="1 2">DSM 12778</strain>
    </source>
</reference>
<keyword evidence="2" id="KW-1185">Reference proteome</keyword>
<organism evidence="1 2">
    <name type="scientific">Bacteriovorax stolpii</name>
    <name type="common">Bdellovibrio stolpii</name>
    <dbReference type="NCBI Taxonomy" id="960"/>
    <lineage>
        <taxon>Bacteria</taxon>
        <taxon>Pseudomonadati</taxon>
        <taxon>Bdellovibrionota</taxon>
        <taxon>Bacteriovoracia</taxon>
        <taxon>Bacteriovoracales</taxon>
        <taxon>Bacteriovoracaceae</taxon>
        <taxon>Bacteriovorax</taxon>
    </lineage>
</organism>
<evidence type="ECO:0000313" key="2">
    <source>
        <dbReference type="Proteomes" id="UP000235584"/>
    </source>
</evidence>
<dbReference type="InterPro" id="IPR003386">
    <property type="entry name" value="LACT/PDAT_acylTrfase"/>
</dbReference>
<dbReference type="KEGG" id="bsto:C0V70_18665"/>
<gene>
    <name evidence="1" type="ORF">C0V70_18665</name>
</gene>
<dbReference type="AlphaFoldDB" id="A0A2K9NX57"/>
<dbReference type="InterPro" id="IPR029058">
    <property type="entry name" value="AB_hydrolase_fold"/>
</dbReference>
<evidence type="ECO:0000313" key="1">
    <source>
        <dbReference type="EMBL" id="AUO00092.1"/>
    </source>
</evidence>
<name>A0A2K9NX57_BACTC</name>
<accession>A0A2K9NX57</accession>